<protein>
    <recommendedName>
        <fullName evidence="4 9">Carbonic anhydrase</fullName>
        <ecNumber evidence="4 9">4.2.1.1</ecNumber>
    </recommendedName>
</protein>
<dbReference type="EMBL" id="RCML01000409">
    <property type="protein sequence ID" value="KAG2977906.1"/>
    <property type="molecule type" value="Genomic_DNA"/>
</dbReference>
<reference evidence="12" key="1">
    <citation type="submission" date="2018-10" db="EMBL/GenBank/DDBJ databases">
        <title>Effector identification in a new, highly contiguous assembly of the strawberry crown rot pathogen Phytophthora cactorum.</title>
        <authorList>
            <person name="Armitage A.D."/>
            <person name="Nellist C.F."/>
            <person name="Bates H."/>
            <person name="Vickerstaff R.J."/>
            <person name="Harrison R.J."/>
        </authorList>
    </citation>
    <scope>NUCLEOTIDE SEQUENCE</scope>
    <source>
        <strain evidence="12">P415</strain>
    </source>
</reference>
<evidence type="ECO:0000256" key="5">
    <source>
        <dbReference type="ARBA" id="ARBA00022723"/>
    </source>
</evidence>
<evidence type="ECO:0000256" key="9">
    <source>
        <dbReference type="RuleBase" id="RU367011"/>
    </source>
</evidence>
<dbReference type="VEuPathDB" id="FungiDB:PC110_g3403"/>
<comment type="function">
    <text evidence="2 9">Reversible hydration of carbon dioxide.</text>
</comment>
<dbReference type="PANTHER" id="PTHR18952:SF265">
    <property type="entry name" value="CARBONIC ANHYDRASE"/>
    <property type="match status" value="1"/>
</dbReference>
<dbReference type="AlphaFoldDB" id="A0A8T1FL65"/>
<dbReference type="CDD" id="cd03124">
    <property type="entry name" value="alpha_CA_prokaryotic_like"/>
    <property type="match status" value="1"/>
</dbReference>
<organism evidence="12 13">
    <name type="scientific">Phytophthora cactorum</name>
    <dbReference type="NCBI Taxonomy" id="29920"/>
    <lineage>
        <taxon>Eukaryota</taxon>
        <taxon>Sar</taxon>
        <taxon>Stramenopiles</taxon>
        <taxon>Oomycota</taxon>
        <taxon>Peronosporomycetes</taxon>
        <taxon>Peronosporales</taxon>
        <taxon>Peronosporaceae</taxon>
        <taxon>Phytophthora</taxon>
    </lineage>
</organism>
<proteinExistence type="inferred from homology"/>
<accession>A0A8T1FL65</accession>
<evidence type="ECO:0000259" key="11">
    <source>
        <dbReference type="PROSITE" id="PS51144"/>
    </source>
</evidence>
<keyword evidence="6 9" id="KW-0862">Zinc</keyword>
<dbReference type="Gene3D" id="3.10.200.10">
    <property type="entry name" value="Alpha carbonic anhydrase"/>
    <property type="match status" value="2"/>
</dbReference>
<comment type="cofactor">
    <cofactor evidence="1 9">
        <name>Zn(2+)</name>
        <dbReference type="ChEBI" id="CHEBI:29105"/>
    </cofactor>
</comment>
<dbReference type="Proteomes" id="UP000697107">
    <property type="component" value="Unassembled WGS sequence"/>
</dbReference>
<evidence type="ECO:0000256" key="10">
    <source>
        <dbReference type="SAM" id="MobiDB-lite"/>
    </source>
</evidence>
<dbReference type="InterPro" id="IPR023561">
    <property type="entry name" value="Carbonic_anhydrase_a-class"/>
</dbReference>
<dbReference type="SMART" id="SM01057">
    <property type="entry name" value="Carb_anhydrase"/>
    <property type="match status" value="2"/>
</dbReference>
<gene>
    <name evidence="12" type="ORF">PC118_g12594</name>
</gene>
<dbReference type="Pfam" id="PF00194">
    <property type="entry name" value="Carb_anhydrase"/>
    <property type="match status" value="2"/>
</dbReference>
<sequence length="474" mass="53622">MVKLRLFRLLILGVGLFALSQAASTPTSTQKWGYKKTTNQELGPNDWHLGYPDCGGKHQSPINFPMREIPHVEMWDAEKAPLQYGGACENFTLKKLEDLYKWEIHQDENCTVKSINNDNREYSLLQFHMHMASEHTIDDYHYDAELHFVHKAADGSGKLLVMGVFLHAENVTQPNAFIQNLVGGMESSNSTLDLDVIDTSYADMLNGLVKKNHLSTTALAGQAGTNKWGYKETTEEELGPADWKESYSACGGTHQSPINIPVRKLSHNDWGMAHAPLKYGGDCSKFTIKKLEDLYKWEINGDEHCTVKSINFDEREYGLAQFHMHATSEHALDDYHYDAEIHFVHKAVDGSGKILVTGVFLHAEPKMEENAFVKNLWKDLETEESTFNLKDAGMNYAEMLNGLVAKSHLFNYNGSLTTPPCSEVVDWWVLNNPISISYDELHQLKKAYGDLPATNDASDNRPTQPLNDREIKYY</sequence>
<evidence type="ECO:0000256" key="1">
    <source>
        <dbReference type="ARBA" id="ARBA00001947"/>
    </source>
</evidence>
<comment type="caution">
    <text evidence="12">The sequence shown here is derived from an EMBL/GenBank/DDBJ whole genome shotgun (WGS) entry which is preliminary data.</text>
</comment>
<dbReference type="InterPro" id="IPR041891">
    <property type="entry name" value="Alpha_CA_prokaryot-like"/>
</dbReference>
<dbReference type="InterPro" id="IPR036398">
    <property type="entry name" value="CA_dom_sf"/>
</dbReference>
<evidence type="ECO:0000256" key="2">
    <source>
        <dbReference type="ARBA" id="ARBA00002904"/>
    </source>
</evidence>
<name>A0A8T1FL65_9STRA</name>
<evidence type="ECO:0000256" key="4">
    <source>
        <dbReference type="ARBA" id="ARBA00012925"/>
    </source>
</evidence>
<dbReference type="PROSITE" id="PS51144">
    <property type="entry name" value="ALPHA_CA_2"/>
    <property type="match status" value="2"/>
</dbReference>
<dbReference type="VEuPathDB" id="FungiDB:PC110_g3404"/>
<feature type="chain" id="PRO_5035964496" description="Carbonic anhydrase" evidence="9">
    <location>
        <begin position="23"/>
        <end position="474"/>
    </location>
</feature>
<keyword evidence="7 9" id="KW-0456">Lyase</keyword>
<evidence type="ECO:0000256" key="3">
    <source>
        <dbReference type="ARBA" id="ARBA00010718"/>
    </source>
</evidence>
<feature type="signal peptide" evidence="9">
    <location>
        <begin position="1"/>
        <end position="22"/>
    </location>
</feature>
<dbReference type="InterPro" id="IPR018338">
    <property type="entry name" value="Carbonic_anhydrase_a-class_CS"/>
</dbReference>
<comment type="similarity">
    <text evidence="3 9">Belongs to the alpha-carbonic anhydrase family.</text>
</comment>
<feature type="domain" description="Alpha-carbonic anhydrase" evidence="11">
    <location>
        <begin position="226"/>
        <end position="474"/>
    </location>
</feature>
<evidence type="ECO:0000256" key="8">
    <source>
        <dbReference type="ARBA" id="ARBA00048348"/>
    </source>
</evidence>
<dbReference type="PANTHER" id="PTHR18952">
    <property type="entry name" value="CARBONIC ANHYDRASE"/>
    <property type="match status" value="1"/>
</dbReference>
<evidence type="ECO:0000313" key="12">
    <source>
        <dbReference type="EMBL" id="KAG2977906.1"/>
    </source>
</evidence>
<feature type="compositionally biased region" description="Polar residues" evidence="10">
    <location>
        <begin position="455"/>
        <end position="466"/>
    </location>
</feature>
<keyword evidence="9" id="KW-0732">Signal</keyword>
<evidence type="ECO:0000256" key="6">
    <source>
        <dbReference type="ARBA" id="ARBA00022833"/>
    </source>
</evidence>
<comment type="catalytic activity">
    <reaction evidence="8 9">
        <text>hydrogencarbonate + H(+) = CO2 + H2O</text>
        <dbReference type="Rhea" id="RHEA:10748"/>
        <dbReference type="ChEBI" id="CHEBI:15377"/>
        <dbReference type="ChEBI" id="CHEBI:15378"/>
        <dbReference type="ChEBI" id="CHEBI:16526"/>
        <dbReference type="ChEBI" id="CHEBI:17544"/>
        <dbReference type="EC" id="4.2.1.1"/>
    </reaction>
</comment>
<keyword evidence="5 9" id="KW-0479">Metal-binding</keyword>
<feature type="region of interest" description="Disordered" evidence="10">
    <location>
        <begin position="451"/>
        <end position="474"/>
    </location>
</feature>
<dbReference type="EC" id="4.2.1.1" evidence="4 9"/>
<evidence type="ECO:0000256" key="7">
    <source>
        <dbReference type="ARBA" id="ARBA00023239"/>
    </source>
</evidence>
<dbReference type="PROSITE" id="PS00162">
    <property type="entry name" value="ALPHA_CA_1"/>
    <property type="match status" value="2"/>
</dbReference>
<dbReference type="SUPFAM" id="SSF51069">
    <property type="entry name" value="Carbonic anhydrase"/>
    <property type="match status" value="2"/>
</dbReference>
<dbReference type="InterPro" id="IPR001148">
    <property type="entry name" value="CA_dom"/>
</dbReference>
<evidence type="ECO:0000313" key="13">
    <source>
        <dbReference type="Proteomes" id="UP000697107"/>
    </source>
</evidence>
<dbReference type="GO" id="GO:0004089">
    <property type="term" value="F:carbonate dehydratase activity"/>
    <property type="evidence" value="ECO:0007669"/>
    <property type="project" value="UniProtKB-UniRule"/>
</dbReference>
<feature type="domain" description="Alpha-carbonic anhydrase" evidence="11">
    <location>
        <begin position="30"/>
        <end position="181"/>
    </location>
</feature>
<dbReference type="GO" id="GO:0008270">
    <property type="term" value="F:zinc ion binding"/>
    <property type="evidence" value="ECO:0007669"/>
    <property type="project" value="UniProtKB-UniRule"/>
</dbReference>